<dbReference type="InterPro" id="IPR006674">
    <property type="entry name" value="HD_domain"/>
</dbReference>
<dbReference type="Pfam" id="PF13023">
    <property type="entry name" value="HD_3"/>
    <property type="match status" value="1"/>
</dbReference>
<protein>
    <recommendedName>
        <fullName evidence="1">HD domain-containing protein</fullName>
    </recommendedName>
</protein>
<evidence type="ECO:0000313" key="3">
    <source>
        <dbReference type="Proteomes" id="UP001500689"/>
    </source>
</evidence>
<keyword evidence="3" id="KW-1185">Reference proteome</keyword>
<dbReference type="EMBL" id="BAAAZN010000016">
    <property type="protein sequence ID" value="GAA3571057.1"/>
    <property type="molecule type" value="Genomic_DNA"/>
</dbReference>
<accession>A0ABP6XRF6</accession>
<proteinExistence type="predicted"/>
<reference evidence="3" key="1">
    <citation type="journal article" date="2019" name="Int. J. Syst. Evol. Microbiol.">
        <title>The Global Catalogue of Microorganisms (GCM) 10K type strain sequencing project: providing services to taxonomists for standard genome sequencing and annotation.</title>
        <authorList>
            <consortium name="The Broad Institute Genomics Platform"/>
            <consortium name="The Broad Institute Genome Sequencing Center for Infectious Disease"/>
            <person name="Wu L."/>
            <person name="Ma J."/>
        </authorList>
    </citation>
    <scope>NUCLEOTIDE SEQUENCE [LARGE SCALE GENOMIC DNA]</scope>
    <source>
        <strain evidence="3">JCM 16898</strain>
    </source>
</reference>
<evidence type="ECO:0000313" key="2">
    <source>
        <dbReference type="EMBL" id="GAA3571057.1"/>
    </source>
</evidence>
<dbReference type="Proteomes" id="UP001500689">
    <property type="component" value="Unassembled WGS sequence"/>
</dbReference>
<gene>
    <name evidence="2" type="ORF">GCM10022222_63960</name>
</gene>
<dbReference type="Gene3D" id="1.10.3210.10">
    <property type="entry name" value="Hypothetical protein af1432"/>
    <property type="match status" value="1"/>
</dbReference>
<comment type="caution">
    <text evidence="2">The sequence shown here is derived from an EMBL/GenBank/DDBJ whole genome shotgun (WGS) entry which is preliminary data.</text>
</comment>
<organism evidence="2 3">
    <name type="scientific">Amycolatopsis ultiminotia</name>
    <dbReference type="NCBI Taxonomy" id="543629"/>
    <lineage>
        <taxon>Bacteria</taxon>
        <taxon>Bacillati</taxon>
        <taxon>Actinomycetota</taxon>
        <taxon>Actinomycetes</taxon>
        <taxon>Pseudonocardiales</taxon>
        <taxon>Pseudonocardiaceae</taxon>
        <taxon>Amycolatopsis</taxon>
    </lineage>
</organism>
<dbReference type="SUPFAM" id="SSF109604">
    <property type="entry name" value="HD-domain/PDEase-like"/>
    <property type="match status" value="1"/>
</dbReference>
<evidence type="ECO:0000259" key="1">
    <source>
        <dbReference type="Pfam" id="PF13023"/>
    </source>
</evidence>
<name>A0ABP6XRF6_9PSEU</name>
<sequence>MPDESTALAAFGYELGLLKRIRRASWWHAGVRDPESVAEHSMRAAQVAALLAAEEGASS</sequence>
<feature type="domain" description="HD" evidence="1">
    <location>
        <begin position="16"/>
        <end position="55"/>
    </location>
</feature>